<dbReference type="AlphaFoldDB" id="A0A0F9DW12"/>
<protein>
    <submittedName>
        <fullName evidence="1">Uncharacterized protein</fullName>
    </submittedName>
</protein>
<evidence type="ECO:0000313" key="1">
    <source>
        <dbReference type="EMBL" id="KKL16023.1"/>
    </source>
</evidence>
<feature type="non-terminal residue" evidence="1">
    <location>
        <position position="1"/>
    </location>
</feature>
<dbReference type="EMBL" id="LAZR01039828">
    <property type="protein sequence ID" value="KKL16023.1"/>
    <property type="molecule type" value="Genomic_DNA"/>
</dbReference>
<comment type="caution">
    <text evidence="1">The sequence shown here is derived from an EMBL/GenBank/DDBJ whole genome shotgun (WGS) entry which is preliminary data.</text>
</comment>
<accession>A0A0F9DW12</accession>
<sequence>DPDIVRLNAVQEKFEKETRARKEELFAEATETIALNPIDKLRADLIKPRIDLEADMEWFTTFKYEQMYYAVRYFEDQDQYYFKSTNQIKGLPHHIQDLLFEEFQAIDMDVGELKNSLTPLLSSP</sequence>
<organism evidence="1">
    <name type="scientific">marine sediment metagenome</name>
    <dbReference type="NCBI Taxonomy" id="412755"/>
    <lineage>
        <taxon>unclassified sequences</taxon>
        <taxon>metagenomes</taxon>
        <taxon>ecological metagenomes</taxon>
    </lineage>
</organism>
<name>A0A0F9DW12_9ZZZZ</name>
<proteinExistence type="predicted"/>
<gene>
    <name evidence="1" type="ORF">LCGC14_2499760</name>
</gene>
<reference evidence="1" key="1">
    <citation type="journal article" date="2015" name="Nature">
        <title>Complex archaea that bridge the gap between prokaryotes and eukaryotes.</title>
        <authorList>
            <person name="Spang A."/>
            <person name="Saw J.H."/>
            <person name="Jorgensen S.L."/>
            <person name="Zaremba-Niedzwiedzka K."/>
            <person name="Martijn J."/>
            <person name="Lind A.E."/>
            <person name="van Eijk R."/>
            <person name="Schleper C."/>
            <person name="Guy L."/>
            <person name="Ettema T.J."/>
        </authorList>
    </citation>
    <scope>NUCLEOTIDE SEQUENCE</scope>
</reference>